<dbReference type="KEGG" id="emt:CPZ25_008705"/>
<name>A0A4P9C7H7_EUBML</name>
<keyword evidence="6" id="KW-1185">Reference proteome</keyword>
<dbReference type="InterPro" id="IPR027417">
    <property type="entry name" value="P-loop_NTPase"/>
</dbReference>
<dbReference type="Proteomes" id="UP000218387">
    <property type="component" value="Chromosome"/>
</dbReference>
<protein>
    <submittedName>
        <fullName evidence="5">ABC transporter ATP-binding protein</fullName>
    </submittedName>
</protein>
<organism evidence="5 6">
    <name type="scientific">Eubacterium maltosivorans</name>
    <dbReference type="NCBI Taxonomy" id="2041044"/>
    <lineage>
        <taxon>Bacteria</taxon>
        <taxon>Bacillati</taxon>
        <taxon>Bacillota</taxon>
        <taxon>Clostridia</taxon>
        <taxon>Eubacteriales</taxon>
        <taxon>Eubacteriaceae</taxon>
        <taxon>Eubacterium</taxon>
    </lineage>
</organism>
<evidence type="ECO:0000259" key="4">
    <source>
        <dbReference type="PROSITE" id="PS50893"/>
    </source>
</evidence>
<evidence type="ECO:0000256" key="3">
    <source>
        <dbReference type="ARBA" id="ARBA00022840"/>
    </source>
</evidence>
<keyword evidence="1" id="KW-0813">Transport</keyword>
<dbReference type="PROSITE" id="PS50893">
    <property type="entry name" value="ABC_TRANSPORTER_2"/>
    <property type="match status" value="1"/>
</dbReference>
<keyword evidence="3 5" id="KW-0067">ATP-binding</keyword>
<dbReference type="InterPro" id="IPR050166">
    <property type="entry name" value="ABC_transporter_ATP-bind"/>
</dbReference>
<dbReference type="PANTHER" id="PTHR42788:SF13">
    <property type="entry name" value="ALIPHATIC SULFONATES IMPORT ATP-BINDING PROTEIN SSUB"/>
    <property type="match status" value="1"/>
</dbReference>
<dbReference type="GO" id="GO:0005524">
    <property type="term" value="F:ATP binding"/>
    <property type="evidence" value="ECO:0007669"/>
    <property type="project" value="UniProtKB-KW"/>
</dbReference>
<dbReference type="AlphaFoldDB" id="A0A4P9C7H7"/>
<dbReference type="SMART" id="SM00382">
    <property type="entry name" value="AAA"/>
    <property type="match status" value="1"/>
</dbReference>
<accession>A0A4P9C7H7</accession>
<dbReference type="SUPFAM" id="SSF52540">
    <property type="entry name" value="P-loop containing nucleoside triphosphate hydrolases"/>
    <property type="match status" value="1"/>
</dbReference>
<dbReference type="InterPro" id="IPR003439">
    <property type="entry name" value="ABC_transporter-like_ATP-bd"/>
</dbReference>
<evidence type="ECO:0000313" key="5">
    <source>
        <dbReference type="EMBL" id="QCT71407.1"/>
    </source>
</evidence>
<sequence length="246" mass="27282">MSLEFKNISHGYGGLEVLKDVSFRAEPGRITVLLGPSGCGKSTLLKLAAGFEKPVAGSVCFNESPVTGPGAERGMMFQTPVLFDWLTAAGNVAFGLRQAGVRGKEQLDRVNRFMALTGLADFGDYYPDALSGGMQQRTALARLLVMEPQCLLMDEPFAALDAQLRPKMQELVLSVWRDLRPTVLFVTHDVEEALVLGHRILVFSKRPGCIVREIERNFDKEDPLEQLMDPDFGKEKKNILEILRDL</sequence>
<dbReference type="Gene3D" id="3.40.50.300">
    <property type="entry name" value="P-loop containing nucleotide triphosphate hydrolases"/>
    <property type="match status" value="1"/>
</dbReference>
<evidence type="ECO:0000256" key="2">
    <source>
        <dbReference type="ARBA" id="ARBA00022741"/>
    </source>
</evidence>
<dbReference type="GO" id="GO:0016887">
    <property type="term" value="F:ATP hydrolysis activity"/>
    <property type="evidence" value="ECO:0007669"/>
    <property type="project" value="InterPro"/>
</dbReference>
<dbReference type="Pfam" id="PF00005">
    <property type="entry name" value="ABC_tran"/>
    <property type="match status" value="1"/>
</dbReference>
<keyword evidence="2" id="KW-0547">Nucleotide-binding</keyword>
<dbReference type="EMBL" id="CP029487">
    <property type="protein sequence ID" value="QCT71407.1"/>
    <property type="molecule type" value="Genomic_DNA"/>
</dbReference>
<dbReference type="InterPro" id="IPR003593">
    <property type="entry name" value="AAA+_ATPase"/>
</dbReference>
<gene>
    <name evidence="5" type="ORF">CPZ25_008705</name>
</gene>
<reference evidence="5 6" key="1">
    <citation type="submission" date="2018-05" db="EMBL/GenBank/DDBJ databases">
        <title>Genome comparison of Eubacterium sp.</title>
        <authorList>
            <person name="Feng Y."/>
            <person name="Sanchez-Andrea I."/>
            <person name="Stams A.J.M."/>
            <person name="De Vos W.M."/>
        </authorList>
    </citation>
    <scope>NUCLEOTIDE SEQUENCE [LARGE SCALE GENOMIC DNA]</scope>
    <source>
        <strain evidence="5 6">YI</strain>
    </source>
</reference>
<proteinExistence type="predicted"/>
<evidence type="ECO:0000313" key="6">
    <source>
        <dbReference type="Proteomes" id="UP000218387"/>
    </source>
</evidence>
<dbReference type="RefSeq" id="WP_096920205.1">
    <property type="nucleotide sequence ID" value="NZ_CP029487.1"/>
</dbReference>
<feature type="domain" description="ABC transporter" evidence="4">
    <location>
        <begin position="3"/>
        <end position="230"/>
    </location>
</feature>
<dbReference type="CDD" id="cd03293">
    <property type="entry name" value="ABC_NrtD_SsuB_transporters"/>
    <property type="match status" value="1"/>
</dbReference>
<evidence type="ECO:0000256" key="1">
    <source>
        <dbReference type="ARBA" id="ARBA00022448"/>
    </source>
</evidence>
<dbReference type="PANTHER" id="PTHR42788">
    <property type="entry name" value="TAURINE IMPORT ATP-BINDING PROTEIN-RELATED"/>
    <property type="match status" value="1"/>
</dbReference>